<evidence type="ECO:0000313" key="1">
    <source>
        <dbReference type="EMBL" id="KAJ1084614.1"/>
    </source>
</evidence>
<gene>
    <name evidence="1" type="ORF">NDU88_004760</name>
</gene>
<protein>
    <submittedName>
        <fullName evidence="1">Uncharacterized protein</fullName>
    </submittedName>
</protein>
<name>A0AAV7L1V7_PLEWA</name>
<dbReference type="AlphaFoldDB" id="A0AAV7L1V7"/>
<accession>A0AAV7L1V7</accession>
<comment type="caution">
    <text evidence="1">The sequence shown here is derived from an EMBL/GenBank/DDBJ whole genome shotgun (WGS) entry which is preliminary data.</text>
</comment>
<sequence length="165" mass="16723">MACGGRIAQSEGGPLFRNGLKGQAASQGSLCHASSKDWACPVSRCCPEEAPTERTPAGASHPTAGGVPGMIDSCQQVRLSAAGESGSRSIAGPGACIRWADKPTACGEGAAAHVGSAGCNTCPAGQEWRSQSARRPHIEGRGSSGINTTACFLDGGATVEFYKWS</sequence>
<dbReference type="Proteomes" id="UP001066276">
    <property type="component" value="Chromosome 12"/>
</dbReference>
<organism evidence="1 2">
    <name type="scientific">Pleurodeles waltl</name>
    <name type="common">Iberian ribbed newt</name>
    <dbReference type="NCBI Taxonomy" id="8319"/>
    <lineage>
        <taxon>Eukaryota</taxon>
        <taxon>Metazoa</taxon>
        <taxon>Chordata</taxon>
        <taxon>Craniata</taxon>
        <taxon>Vertebrata</taxon>
        <taxon>Euteleostomi</taxon>
        <taxon>Amphibia</taxon>
        <taxon>Batrachia</taxon>
        <taxon>Caudata</taxon>
        <taxon>Salamandroidea</taxon>
        <taxon>Salamandridae</taxon>
        <taxon>Pleurodelinae</taxon>
        <taxon>Pleurodeles</taxon>
    </lineage>
</organism>
<reference evidence="1" key="1">
    <citation type="journal article" date="2022" name="bioRxiv">
        <title>Sequencing and chromosome-scale assembly of the giantPleurodeles waltlgenome.</title>
        <authorList>
            <person name="Brown T."/>
            <person name="Elewa A."/>
            <person name="Iarovenko S."/>
            <person name="Subramanian E."/>
            <person name="Araus A.J."/>
            <person name="Petzold A."/>
            <person name="Susuki M."/>
            <person name="Suzuki K.-i.T."/>
            <person name="Hayashi T."/>
            <person name="Toyoda A."/>
            <person name="Oliveira C."/>
            <person name="Osipova E."/>
            <person name="Leigh N.D."/>
            <person name="Simon A."/>
            <person name="Yun M.H."/>
        </authorList>
    </citation>
    <scope>NUCLEOTIDE SEQUENCE</scope>
    <source>
        <strain evidence="1">20211129_DDA</strain>
        <tissue evidence="1">Liver</tissue>
    </source>
</reference>
<evidence type="ECO:0000313" key="2">
    <source>
        <dbReference type="Proteomes" id="UP001066276"/>
    </source>
</evidence>
<proteinExistence type="predicted"/>
<keyword evidence="2" id="KW-1185">Reference proteome</keyword>
<dbReference type="EMBL" id="JANPWB010000016">
    <property type="protein sequence ID" value="KAJ1084614.1"/>
    <property type="molecule type" value="Genomic_DNA"/>
</dbReference>